<sequence>MADSEKPSISLEGRRFGAVDNTGTGEVSDQTIFHYHHKQDLIWATYAGGSIRFGTLTGLMLPDGSLDFRYNHVNMKNEMMTGQCRSTIEILTDGRVRFHERWQWTSGDKSSGTSIIEELRY</sequence>
<accession>A0A9N8D5E9</accession>
<protein>
    <recommendedName>
        <fullName evidence="3">N-acetylglutamate synthase</fullName>
    </recommendedName>
</protein>
<dbReference type="AlphaFoldDB" id="A0A9N8D5E9"/>
<name>A0A9N8D5E9_9STRA</name>
<proteinExistence type="predicted"/>
<dbReference type="InterPro" id="IPR058595">
    <property type="entry name" value="Avidin-like"/>
</dbReference>
<evidence type="ECO:0000313" key="1">
    <source>
        <dbReference type="EMBL" id="CAB9496732.1"/>
    </source>
</evidence>
<dbReference type="EMBL" id="CAICTM010000009">
    <property type="protein sequence ID" value="CAB9496732.1"/>
    <property type="molecule type" value="Genomic_DNA"/>
</dbReference>
<organism evidence="1 2">
    <name type="scientific">Seminavis robusta</name>
    <dbReference type="NCBI Taxonomy" id="568900"/>
    <lineage>
        <taxon>Eukaryota</taxon>
        <taxon>Sar</taxon>
        <taxon>Stramenopiles</taxon>
        <taxon>Ochrophyta</taxon>
        <taxon>Bacillariophyta</taxon>
        <taxon>Bacillariophyceae</taxon>
        <taxon>Bacillariophycidae</taxon>
        <taxon>Naviculales</taxon>
        <taxon>Naviculaceae</taxon>
        <taxon>Seminavis</taxon>
    </lineage>
</organism>
<dbReference type="Proteomes" id="UP001153069">
    <property type="component" value="Unassembled WGS sequence"/>
</dbReference>
<evidence type="ECO:0008006" key="3">
    <source>
        <dbReference type="Google" id="ProtNLM"/>
    </source>
</evidence>
<keyword evidence="2" id="KW-1185">Reference proteome</keyword>
<comment type="caution">
    <text evidence="1">The sequence shown here is derived from an EMBL/GenBank/DDBJ whole genome shotgun (WGS) entry which is preliminary data.</text>
</comment>
<reference evidence="1" key="1">
    <citation type="submission" date="2020-06" db="EMBL/GenBank/DDBJ databases">
        <authorList>
            <consortium name="Plant Systems Biology data submission"/>
        </authorList>
    </citation>
    <scope>NUCLEOTIDE SEQUENCE</scope>
    <source>
        <strain evidence="1">D6</strain>
    </source>
</reference>
<dbReference type="OrthoDB" id="2148812at2759"/>
<evidence type="ECO:0000313" key="2">
    <source>
        <dbReference type="Proteomes" id="UP001153069"/>
    </source>
</evidence>
<gene>
    <name evidence="1" type="ORF">SEMRO_9_G006980.1</name>
</gene>
<dbReference type="Pfam" id="PF26421">
    <property type="entry name" value="Avidin_like"/>
    <property type="match status" value="1"/>
</dbReference>